<protein>
    <recommendedName>
        <fullName evidence="2">glucuronosyltransferase</fullName>
        <ecNumber evidence="2">2.4.1.17</ecNumber>
    </recommendedName>
</protein>
<dbReference type="Pfam" id="PF00201">
    <property type="entry name" value="UDPGT"/>
    <property type="match status" value="1"/>
</dbReference>
<dbReference type="SUPFAM" id="SSF53756">
    <property type="entry name" value="UDP-Glycosyltransferase/glycogen phosphorylase"/>
    <property type="match status" value="1"/>
</dbReference>
<keyword evidence="7" id="KW-0812">Transmembrane</keyword>
<organism evidence="10">
    <name type="scientific">Haemonchus placei</name>
    <name type="common">Barber's pole worm</name>
    <dbReference type="NCBI Taxonomy" id="6290"/>
    <lineage>
        <taxon>Eukaryota</taxon>
        <taxon>Metazoa</taxon>
        <taxon>Ecdysozoa</taxon>
        <taxon>Nematoda</taxon>
        <taxon>Chromadorea</taxon>
        <taxon>Rhabditida</taxon>
        <taxon>Rhabditina</taxon>
        <taxon>Rhabditomorpha</taxon>
        <taxon>Strongyloidea</taxon>
        <taxon>Trichostrongylidae</taxon>
        <taxon>Haemonchus</taxon>
    </lineage>
</organism>
<comment type="similarity">
    <text evidence="1">Belongs to the UDP-glycosyltransferase family.</text>
</comment>
<evidence type="ECO:0000256" key="2">
    <source>
        <dbReference type="ARBA" id="ARBA00012544"/>
    </source>
</evidence>
<dbReference type="WBParaSite" id="HPLM_0000091701-mRNA-1">
    <property type="protein sequence ID" value="HPLM_0000091701-mRNA-1"/>
    <property type="gene ID" value="HPLM_0000091701"/>
</dbReference>
<dbReference type="GO" id="GO:0015020">
    <property type="term" value="F:glucuronosyltransferase activity"/>
    <property type="evidence" value="ECO:0007669"/>
    <property type="project" value="UniProtKB-EC"/>
</dbReference>
<evidence type="ECO:0000256" key="4">
    <source>
        <dbReference type="ARBA" id="ARBA00022679"/>
    </source>
</evidence>
<evidence type="ECO:0000256" key="1">
    <source>
        <dbReference type="ARBA" id="ARBA00009995"/>
    </source>
</evidence>
<dbReference type="Proteomes" id="UP000268014">
    <property type="component" value="Unassembled WGS sequence"/>
</dbReference>
<dbReference type="OMA" id="WIECVIR"/>
<dbReference type="InterPro" id="IPR002213">
    <property type="entry name" value="UDP_glucos_trans"/>
</dbReference>
<comment type="catalytic activity">
    <reaction evidence="6">
        <text>glucuronate acceptor + UDP-alpha-D-glucuronate = acceptor beta-D-glucuronoside + UDP + H(+)</text>
        <dbReference type="Rhea" id="RHEA:21032"/>
        <dbReference type="ChEBI" id="CHEBI:15378"/>
        <dbReference type="ChEBI" id="CHEBI:58052"/>
        <dbReference type="ChEBI" id="CHEBI:58223"/>
        <dbReference type="ChEBI" id="CHEBI:132367"/>
        <dbReference type="ChEBI" id="CHEBI:132368"/>
        <dbReference type="EC" id="2.4.1.17"/>
    </reaction>
</comment>
<evidence type="ECO:0000256" key="5">
    <source>
        <dbReference type="ARBA" id="ARBA00022729"/>
    </source>
</evidence>
<evidence type="ECO:0000256" key="7">
    <source>
        <dbReference type="SAM" id="Phobius"/>
    </source>
</evidence>
<keyword evidence="7" id="KW-0472">Membrane</keyword>
<dbReference type="PANTHER" id="PTHR48043:SF145">
    <property type="entry name" value="FI06409P-RELATED"/>
    <property type="match status" value="1"/>
</dbReference>
<name>A0A0N4VUF0_HAEPC</name>
<evidence type="ECO:0000313" key="8">
    <source>
        <dbReference type="EMBL" id="VDO07006.1"/>
    </source>
</evidence>
<keyword evidence="3" id="KW-0328">Glycosyltransferase</keyword>
<proteinExistence type="inferred from homology"/>
<keyword evidence="4" id="KW-0808">Transferase</keyword>
<evidence type="ECO:0000313" key="9">
    <source>
        <dbReference type="Proteomes" id="UP000268014"/>
    </source>
</evidence>
<feature type="transmembrane region" description="Helical" evidence="7">
    <location>
        <begin position="174"/>
        <end position="198"/>
    </location>
</feature>
<keyword evidence="9" id="KW-1185">Reference proteome</keyword>
<gene>
    <name evidence="8" type="ORF">HPLM_LOCUS918</name>
</gene>
<dbReference type="EMBL" id="UZAF01000959">
    <property type="protein sequence ID" value="VDO07006.1"/>
    <property type="molecule type" value="Genomic_DNA"/>
</dbReference>
<reference evidence="10" key="1">
    <citation type="submission" date="2017-02" db="UniProtKB">
        <authorList>
            <consortium name="WormBaseParasite"/>
        </authorList>
    </citation>
    <scope>IDENTIFICATION</scope>
</reference>
<evidence type="ECO:0000256" key="3">
    <source>
        <dbReference type="ARBA" id="ARBA00022676"/>
    </source>
</evidence>
<dbReference type="CDD" id="cd03784">
    <property type="entry name" value="GT1_Gtf-like"/>
    <property type="match status" value="1"/>
</dbReference>
<dbReference type="PANTHER" id="PTHR48043">
    <property type="entry name" value="EG:EG0003.4 PROTEIN-RELATED"/>
    <property type="match status" value="1"/>
</dbReference>
<accession>A0A0N4VUF0</accession>
<dbReference type="STRING" id="6290.A0A0N4VUF0"/>
<dbReference type="EC" id="2.4.1.17" evidence="2"/>
<dbReference type="AlphaFoldDB" id="A0A0N4VUF0"/>
<evidence type="ECO:0000256" key="6">
    <source>
        <dbReference type="ARBA" id="ARBA00047475"/>
    </source>
</evidence>
<dbReference type="InterPro" id="IPR050271">
    <property type="entry name" value="UDP-glycosyltransferase"/>
</dbReference>
<evidence type="ECO:0000313" key="10">
    <source>
        <dbReference type="WBParaSite" id="HPLM_0000091701-mRNA-1"/>
    </source>
</evidence>
<keyword evidence="5" id="KW-0732">Signal</keyword>
<dbReference type="OrthoDB" id="5835829at2759"/>
<reference evidence="8 9" key="2">
    <citation type="submission" date="2018-11" db="EMBL/GenBank/DDBJ databases">
        <authorList>
            <consortium name="Pathogen Informatics"/>
        </authorList>
    </citation>
    <scope>NUCLEOTIDE SEQUENCE [LARGE SCALE GENOMIC DNA]</scope>
    <source>
        <strain evidence="8 9">MHpl1</strain>
    </source>
</reference>
<sequence length="213" mass="24569">MPHSMRTAIIDAVSKFQNYTFIWKIDEIDKVPEMPNLFTSSWLPQAALLGHPKLRCFVSHGGLNSVLELARNGKPSILIPLYGDQHRNAKLVERRGSAIVIYKEHLTSENLIKSLQTILEDDIYRQKAERLSSLMIKKPFNLKERLLSTVEFSALHGKIEELDSYSYKMGVVQYFSLDVLFVALSLLVLLLPALIYLVRKLLRFMFVYKYKAH</sequence>
<dbReference type="Gene3D" id="3.40.50.2000">
    <property type="entry name" value="Glycogen Phosphorylase B"/>
    <property type="match status" value="1"/>
</dbReference>
<dbReference type="FunFam" id="3.40.50.2000:FF:000021">
    <property type="entry name" value="UDP-glucuronosyltransferase"/>
    <property type="match status" value="1"/>
</dbReference>
<keyword evidence="7" id="KW-1133">Transmembrane helix</keyword>